<reference evidence="2" key="1">
    <citation type="journal article" date="2015" name="J. Biotechnol.">
        <title>The structure of the Cyberlindnera jadinii genome and its relation to Candida utilis analyzed by the occurrence of single nucleotide polymorphisms.</title>
        <authorList>
            <person name="Rupp O."/>
            <person name="Brinkrolf K."/>
            <person name="Buerth C."/>
            <person name="Kunigo M."/>
            <person name="Schneider J."/>
            <person name="Jaenicke S."/>
            <person name="Goesmann A."/>
            <person name="Puehler A."/>
            <person name="Jaeger K.-E."/>
            <person name="Ernst J.F."/>
        </authorList>
    </citation>
    <scope>NUCLEOTIDE SEQUENCE [LARGE SCALE GENOMIC DNA]</scope>
    <source>
        <strain evidence="2">ATCC 18201 / CBS 1600 / BCRC 20928 / JCM 3617 / NBRC 0987 / NRRL Y-1542</strain>
    </source>
</reference>
<dbReference type="Proteomes" id="UP000038830">
    <property type="component" value="Unassembled WGS sequence"/>
</dbReference>
<sequence>MKPYLMRYTSSLCDILRQSCATCGNGTLLPRHFLNIGTLNGMSVSSFSVSSLSGKTRLTLMDHDHFDRPPDLGCDHSLE</sequence>
<proteinExistence type="predicted"/>
<dbReference type="AlphaFoldDB" id="A0A0H5C8D5"/>
<protein>
    <submittedName>
        <fullName evidence="1">Uncharacterized protein</fullName>
    </submittedName>
</protein>
<gene>
    <name evidence="1" type="ORF">BN1211_5015</name>
</gene>
<name>A0A0H5C8D5_CYBJN</name>
<accession>A0A0H5C8D5</accession>
<dbReference type="EMBL" id="CDQK01000005">
    <property type="protein sequence ID" value="CEP24242.1"/>
    <property type="molecule type" value="Genomic_DNA"/>
</dbReference>
<evidence type="ECO:0000313" key="1">
    <source>
        <dbReference type="EMBL" id="CEP24242.1"/>
    </source>
</evidence>
<organism evidence="1 2">
    <name type="scientific">Cyberlindnera jadinii (strain ATCC 18201 / CBS 1600 / BCRC 20928 / JCM 3617 / NBRC 0987 / NRRL Y-1542)</name>
    <name type="common">Torula yeast</name>
    <name type="synonym">Candida utilis</name>
    <dbReference type="NCBI Taxonomy" id="983966"/>
    <lineage>
        <taxon>Eukaryota</taxon>
        <taxon>Fungi</taxon>
        <taxon>Dikarya</taxon>
        <taxon>Ascomycota</taxon>
        <taxon>Saccharomycotina</taxon>
        <taxon>Saccharomycetes</taxon>
        <taxon>Phaffomycetales</taxon>
        <taxon>Phaffomycetaceae</taxon>
        <taxon>Cyberlindnera</taxon>
    </lineage>
</organism>
<evidence type="ECO:0000313" key="2">
    <source>
        <dbReference type="Proteomes" id="UP000038830"/>
    </source>
</evidence>